<accession>A0A1R3RGY1</accession>
<dbReference type="Proteomes" id="UP000188318">
    <property type="component" value="Unassembled WGS sequence"/>
</dbReference>
<evidence type="ECO:0000256" key="1">
    <source>
        <dbReference type="ARBA" id="ARBA00022737"/>
    </source>
</evidence>
<feature type="repeat" description="TPR" evidence="3">
    <location>
        <begin position="157"/>
        <end position="190"/>
    </location>
</feature>
<keyword evidence="1" id="KW-0677">Repeat</keyword>
<dbReference type="OMA" id="LMEMLFY"/>
<evidence type="ECO:0000256" key="2">
    <source>
        <dbReference type="ARBA" id="ARBA00022803"/>
    </source>
</evidence>
<dbReference type="PROSITE" id="PS50005">
    <property type="entry name" value="TPR"/>
    <property type="match status" value="1"/>
</dbReference>
<evidence type="ECO:0000256" key="3">
    <source>
        <dbReference type="PROSITE-ProRule" id="PRU00339"/>
    </source>
</evidence>
<evidence type="ECO:0000313" key="6">
    <source>
        <dbReference type="EMBL" id="OOF93658.1"/>
    </source>
</evidence>
<organism evidence="7 8">
    <name type="scientific">Aspergillus carbonarius (strain ITEM 5010)</name>
    <dbReference type="NCBI Taxonomy" id="602072"/>
    <lineage>
        <taxon>Eukaryota</taxon>
        <taxon>Fungi</taxon>
        <taxon>Dikarya</taxon>
        <taxon>Ascomycota</taxon>
        <taxon>Pezizomycotina</taxon>
        <taxon>Eurotiomycetes</taxon>
        <taxon>Eurotiomycetidae</taxon>
        <taxon>Eurotiales</taxon>
        <taxon>Aspergillaceae</taxon>
        <taxon>Aspergillus</taxon>
        <taxon>Aspergillus subgen. Circumdati</taxon>
    </lineage>
</organism>
<keyword evidence="4" id="KW-0472">Membrane</keyword>
<dbReference type="EMBL" id="KV907503">
    <property type="protein sequence ID" value="OOF93658.1"/>
    <property type="molecule type" value="Genomic_DNA"/>
</dbReference>
<dbReference type="OrthoDB" id="124397at2759"/>
<dbReference type="STRING" id="602072.A0A1R3RGY1"/>
<dbReference type="SMART" id="SM00028">
    <property type="entry name" value="TPR"/>
    <property type="match status" value="1"/>
</dbReference>
<dbReference type="Pfam" id="PF22890">
    <property type="entry name" value="TPR_EMC2"/>
    <property type="match status" value="1"/>
</dbReference>
<reference evidence="8" key="2">
    <citation type="journal article" date="2017" name="Genome Biol.">
        <title>Comparative genomics reveals high biological diversity and specific adaptations in the industrially and medically important fungal genus Aspergillus.</title>
        <authorList>
            <person name="de Vries R.P."/>
            <person name="Riley R."/>
            <person name="Wiebenga A."/>
            <person name="Aguilar-Osorio G."/>
            <person name="Amillis S."/>
            <person name="Uchima C.A."/>
            <person name="Anderluh G."/>
            <person name="Asadollahi M."/>
            <person name="Askin M."/>
            <person name="Barry K."/>
            <person name="Battaglia E."/>
            <person name="Bayram O."/>
            <person name="Benocci T."/>
            <person name="Braus-Stromeyer S.A."/>
            <person name="Caldana C."/>
            <person name="Canovas D."/>
            <person name="Cerqueira G.C."/>
            <person name="Chen F."/>
            <person name="Chen W."/>
            <person name="Choi C."/>
            <person name="Clum A."/>
            <person name="Dos Santos R.A."/>
            <person name="Damasio A.R."/>
            <person name="Diallinas G."/>
            <person name="Emri T."/>
            <person name="Fekete E."/>
            <person name="Flipphi M."/>
            <person name="Freyberg S."/>
            <person name="Gallo A."/>
            <person name="Gournas C."/>
            <person name="Habgood R."/>
            <person name="Hainaut M."/>
            <person name="Harispe M.L."/>
            <person name="Henrissat B."/>
            <person name="Hilden K.S."/>
            <person name="Hope R."/>
            <person name="Hossain A."/>
            <person name="Karabika E."/>
            <person name="Karaffa L."/>
            <person name="Karanyi Z."/>
            <person name="Krasevec N."/>
            <person name="Kuo A."/>
            <person name="Kusch H."/>
            <person name="LaButti K."/>
            <person name="Lagendijk E.L."/>
            <person name="Lapidus A."/>
            <person name="Levasseur A."/>
            <person name="Lindquist E."/>
            <person name="Lipzen A."/>
            <person name="Logrieco A.F."/>
            <person name="MacCabe A."/>
            <person name="Maekelae M.R."/>
            <person name="Malavazi I."/>
            <person name="Melin P."/>
            <person name="Meyer V."/>
            <person name="Mielnichuk N."/>
            <person name="Miskei M."/>
            <person name="Molnar A.P."/>
            <person name="Mule G."/>
            <person name="Ngan C.Y."/>
            <person name="Orejas M."/>
            <person name="Orosz E."/>
            <person name="Ouedraogo J.P."/>
            <person name="Overkamp K.M."/>
            <person name="Park H.-S."/>
            <person name="Perrone G."/>
            <person name="Piumi F."/>
            <person name="Punt P.J."/>
            <person name="Ram A.F."/>
            <person name="Ramon A."/>
            <person name="Rauscher S."/>
            <person name="Record E."/>
            <person name="Riano-Pachon D.M."/>
            <person name="Robert V."/>
            <person name="Roehrig J."/>
            <person name="Ruller R."/>
            <person name="Salamov A."/>
            <person name="Salih N.S."/>
            <person name="Samson R.A."/>
            <person name="Sandor E."/>
            <person name="Sanguinetti M."/>
            <person name="Schuetze T."/>
            <person name="Sepcic K."/>
            <person name="Shelest E."/>
            <person name="Sherlock G."/>
            <person name="Sophianopoulou V."/>
            <person name="Squina F.M."/>
            <person name="Sun H."/>
            <person name="Susca A."/>
            <person name="Todd R.B."/>
            <person name="Tsang A."/>
            <person name="Unkles S.E."/>
            <person name="van de Wiele N."/>
            <person name="van Rossen-Uffink D."/>
            <person name="Oliveira J.V."/>
            <person name="Vesth T.C."/>
            <person name="Visser J."/>
            <person name="Yu J.-H."/>
            <person name="Zhou M."/>
            <person name="Andersen M.R."/>
            <person name="Archer D.B."/>
            <person name="Baker S.E."/>
            <person name="Benoit I."/>
            <person name="Brakhage A.A."/>
            <person name="Braus G.H."/>
            <person name="Fischer R."/>
            <person name="Frisvad J.C."/>
            <person name="Goldman G.H."/>
            <person name="Houbraken J."/>
            <person name="Oakley B."/>
            <person name="Pocsi I."/>
            <person name="Scazzocchio C."/>
            <person name="Seiboth B."/>
            <person name="vanKuyk P.A."/>
            <person name="Wortman J."/>
            <person name="Dyer P.S."/>
            <person name="Grigoriev I.V."/>
        </authorList>
    </citation>
    <scope>NUCLEOTIDE SEQUENCE [LARGE SCALE GENOMIC DNA]</scope>
    <source>
        <strain evidence="8">ITEM 5010</strain>
    </source>
</reference>
<comment type="subcellular location">
    <subcellularLocation>
        <location evidence="4">Endoplasmic reticulum membrane</location>
        <topology evidence="4">Peripheral membrane protein</topology>
        <orientation evidence="4">Cytoplasmic side</orientation>
    </subcellularLocation>
</comment>
<gene>
    <name evidence="6" type="ORF">ASPCADRAFT_208960</name>
    <name evidence="7" type="ORF">ASPCADRAFT_7228</name>
</gene>
<keyword evidence="4" id="KW-0256">Endoplasmic reticulum</keyword>
<dbReference type="InterPro" id="IPR019734">
    <property type="entry name" value="TPR_rpt"/>
</dbReference>
<dbReference type="InterPro" id="IPR055217">
    <property type="entry name" value="TPR_EMC2"/>
</dbReference>
<reference evidence="7" key="1">
    <citation type="submission" date="2016-12" db="EMBL/GenBank/DDBJ databases">
        <authorList>
            <consortium name="DOE Joint Genome Institute"/>
            <person name="Riley R."/>
            <person name="Kuo A."/>
            <person name="Sun H."/>
            <person name="Pangilinan J."/>
            <person name="Culley D."/>
            <person name="Salamov A."/>
            <person name="Magnuson J."/>
            <person name="Bruno K."/>
            <person name="Henrissat B."/>
            <person name="Berka R."/>
            <person name="Tsang A."/>
            <person name="Barry K."/>
            <person name="lapidus A."/>
            <person name="Martin J."/>
            <person name="Lindquist E."/>
            <person name="Wang Z."/>
            <person name="Baker S."/>
            <person name="Grigoriev I."/>
            <person name="Nordberg H.P."/>
            <person name="Cantor M.N."/>
            <person name="Hua S.X."/>
        </authorList>
    </citation>
    <scope>NUCLEOTIDE SEQUENCE [LARGE SCALE GENOMIC DNA]</scope>
    <source>
        <strain evidence="7">ITEM 5010</strain>
    </source>
</reference>
<dbReference type="EMBL" id="KV907503">
    <property type="protein sequence ID" value="OOF93742.1"/>
    <property type="molecule type" value="Genomic_DNA"/>
</dbReference>
<dbReference type="AlphaFoldDB" id="A0A1R3RGY1"/>
<name>A0A1R3RGY1_ASPC5</name>
<keyword evidence="2 3" id="KW-0802">TPR repeat</keyword>
<sequence length="321" mass="35841">MTPELQAINGSNLVAAFHLAQRAPLILRRDPQGETNSHLSEHNGKESENYGVIERLLFSCLRSGDDKSALLCTEQLAARFGVTDEKVTGLRGLYEEATAENRSTLEKCLQKYDLVLSKNPMNLPILKRRVALLCSLSRPVDAISSLINLLDAVPTDAEAWCELADLYHSQGMSSQATFCLEEALLIVPNAWNIHAFLGEVLYSAALSSDAADSLQLLEGSIHRFSRSIELCTDYLRGFYGLFLATSLLERKRRVENHSHDQSAHTRSSLTSEVLDELAIFARGRLDEIMKSRTSEHHNWKGNQNEMLAAKELLDRADNMNL</sequence>
<dbReference type="SUPFAM" id="SSF48452">
    <property type="entry name" value="TPR-like"/>
    <property type="match status" value="1"/>
</dbReference>
<comment type="similarity">
    <text evidence="4">Belongs to the EMC2 family.</text>
</comment>
<evidence type="ECO:0000313" key="8">
    <source>
        <dbReference type="Proteomes" id="UP000188318"/>
    </source>
</evidence>
<comment type="function">
    <text evidence="4">Part of the endoplasmic reticulum membrane protein complex (EMC) that enables the energy-independent insertion into endoplasmic reticulum membranes of newly synthesized membrane proteins.</text>
</comment>
<evidence type="ECO:0000259" key="5">
    <source>
        <dbReference type="Pfam" id="PF22890"/>
    </source>
</evidence>
<dbReference type="InterPro" id="IPR039856">
    <property type="entry name" value="EMC2-like"/>
</dbReference>
<dbReference type="VEuPathDB" id="FungiDB:ASPCADRAFT_208960"/>
<proteinExistence type="inferred from homology"/>
<dbReference type="GO" id="GO:0072546">
    <property type="term" value="C:EMC complex"/>
    <property type="evidence" value="ECO:0007669"/>
    <property type="project" value="UniProtKB-UniRule"/>
</dbReference>
<feature type="domain" description="EMC2 TPR-like" evidence="5">
    <location>
        <begin position="105"/>
        <end position="200"/>
    </location>
</feature>
<evidence type="ECO:0000256" key="4">
    <source>
        <dbReference type="RuleBase" id="RU367091"/>
    </source>
</evidence>
<dbReference type="VEuPathDB" id="FungiDB:ASPCADRAFT_7228"/>
<dbReference type="InterPro" id="IPR011990">
    <property type="entry name" value="TPR-like_helical_dom_sf"/>
</dbReference>
<evidence type="ECO:0000313" key="7">
    <source>
        <dbReference type="EMBL" id="OOF93742.1"/>
    </source>
</evidence>
<comment type="subunit">
    <text evidence="4">Component of the ER membrane protein complex (EMC).</text>
</comment>
<keyword evidence="8" id="KW-1185">Reference proteome</keyword>
<protein>
    <recommendedName>
        <fullName evidence="4">ER membrane protein complex subunit 2</fullName>
    </recommendedName>
</protein>
<dbReference type="PANTHER" id="PTHR12760">
    <property type="entry name" value="TETRATRICOPEPTIDE REPEAT PROTEIN"/>
    <property type="match status" value="1"/>
</dbReference>
<dbReference type="Gene3D" id="1.25.40.10">
    <property type="entry name" value="Tetratricopeptide repeat domain"/>
    <property type="match status" value="1"/>
</dbReference>